<dbReference type="InterPro" id="IPR006612">
    <property type="entry name" value="THAP_Znf"/>
</dbReference>
<dbReference type="InterPro" id="IPR027805">
    <property type="entry name" value="Transposase_HTH_dom"/>
</dbReference>
<dbReference type="PROSITE" id="PS50950">
    <property type="entry name" value="ZF_THAP"/>
    <property type="match status" value="1"/>
</dbReference>
<evidence type="ECO:0000256" key="7">
    <source>
        <dbReference type="SAM" id="Coils"/>
    </source>
</evidence>
<evidence type="ECO:0000256" key="1">
    <source>
        <dbReference type="ARBA" id="ARBA00001968"/>
    </source>
</evidence>
<keyword evidence="3 6" id="KW-0863">Zinc-finger</keyword>
<dbReference type="GO" id="GO:0008270">
    <property type="term" value="F:zinc ion binding"/>
    <property type="evidence" value="ECO:0007669"/>
    <property type="project" value="UniProtKB-KW"/>
</dbReference>
<keyword evidence="7" id="KW-0175">Coiled coil</keyword>
<dbReference type="SMART" id="SM00980">
    <property type="entry name" value="THAP"/>
    <property type="match status" value="1"/>
</dbReference>
<dbReference type="PANTHER" id="PTHR23080">
    <property type="entry name" value="THAP DOMAIN PROTEIN"/>
    <property type="match status" value="1"/>
</dbReference>
<feature type="domain" description="THAP-type" evidence="8">
    <location>
        <begin position="1"/>
        <end position="82"/>
    </location>
</feature>
<sequence length="389" mass="44841">MGNSCCAINCTNRFAKGSEQSFYRLPKATEKRRRWITAIRRDSWYPGTETWICGSHFVSGNVKLWCTEVQTEETHNDIASLYKQIESLNIECQSLRDKIHGLESELKHRTLDPSQFDDSKMKFFTGLPNLQTFMLLFSFQSLKPAQELLLTLMKLRLNLSEEFLGYLFGIHQSTVSRVFHRWIHVMASRLHPLILWPEREDLRRSLPMCFRTFFKNCVSIIDCFEVFIEPPSDLKARAQTWSNYKQHNTIKFLISITPQGSISFMSKAWGGRVTDKHLTEHSGFLDKLLPGDLVMADRGFTIEDSVGLFCAELITRKEIESAREISRVRIHIERVIGMLRQKYTILGSTLPVSLIRVEQNGKVEDSLIDKIVLTCCALCNMCESIVPSD</sequence>
<evidence type="ECO:0000256" key="5">
    <source>
        <dbReference type="ARBA" id="ARBA00023125"/>
    </source>
</evidence>
<keyword evidence="5 6" id="KW-0238">DNA-binding</keyword>
<dbReference type="Pfam" id="PF13613">
    <property type="entry name" value="HTH_Tnp_4"/>
    <property type="match status" value="1"/>
</dbReference>
<proteinExistence type="predicted"/>
<dbReference type="Pfam" id="PF05485">
    <property type="entry name" value="THAP"/>
    <property type="match status" value="1"/>
</dbReference>
<keyword evidence="4" id="KW-0862">Zinc</keyword>
<reference evidence="9" key="1">
    <citation type="submission" date="2025-08" db="UniProtKB">
        <authorList>
            <consortium name="Ensembl"/>
        </authorList>
    </citation>
    <scope>IDENTIFICATION</scope>
</reference>
<dbReference type="AlphaFoldDB" id="A0A8P4KHS0"/>
<dbReference type="Pfam" id="PF13359">
    <property type="entry name" value="DDE_Tnp_4"/>
    <property type="match status" value="1"/>
</dbReference>
<dbReference type="SUPFAM" id="SSF57716">
    <property type="entry name" value="Glucocorticoid receptor-like (DNA-binding domain)"/>
    <property type="match status" value="1"/>
</dbReference>
<evidence type="ECO:0000256" key="4">
    <source>
        <dbReference type="ARBA" id="ARBA00022833"/>
    </source>
</evidence>
<evidence type="ECO:0000313" key="9">
    <source>
        <dbReference type="Ensembl" id="ENSDLAP00005074106.1"/>
    </source>
</evidence>
<evidence type="ECO:0000256" key="6">
    <source>
        <dbReference type="PROSITE-ProRule" id="PRU00309"/>
    </source>
</evidence>
<evidence type="ECO:0000313" key="10">
    <source>
        <dbReference type="Proteomes" id="UP000694389"/>
    </source>
</evidence>
<dbReference type="InterPro" id="IPR027806">
    <property type="entry name" value="HARBI1_dom"/>
</dbReference>
<accession>A0A8P4KHS0</accession>
<name>A0A8P4KHS0_DICLA</name>
<feature type="coiled-coil region" evidence="7">
    <location>
        <begin position="78"/>
        <end position="105"/>
    </location>
</feature>
<dbReference type="Proteomes" id="UP000694389">
    <property type="component" value="Unassembled WGS sequence"/>
</dbReference>
<protein>
    <recommendedName>
        <fullName evidence="8">THAP-type domain-containing protein</fullName>
    </recommendedName>
</protein>
<organism evidence="9 10">
    <name type="scientific">Dicentrarchus labrax</name>
    <name type="common">European seabass</name>
    <name type="synonym">Morone labrax</name>
    <dbReference type="NCBI Taxonomy" id="13489"/>
    <lineage>
        <taxon>Eukaryota</taxon>
        <taxon>Metazoa</taxon>
        <taxon>Chordata</taxon>
        <taxon>Craniata</taxon>
        <taxon>Vertebrata</taxon>
        <taxon>Euteleostomi</taxon>
        <taxon>Actinopterygii</taxon>
        <taxon>Neopterygii</taxon>
        <taxon>Teleostei</taxon>
        <taxon>Neoteleostei</taxon>
        <taxon>Acanthomorphata</taxon>
        <taxon>Eupercaria</taxon>
        <taxon>Moronidae</taxon>
        <taxon>Dicentrarchus</taxon>
    </lineage>
</organism>
<dbReference type="Ensembl" id="ENSDLAT00005072389.1">
    <property type="protein sequence ID" value="ENSDLAP00005074106.1"/>
    <property type="gene ID" value="ENSDLAG00005030304.1"/>
</dbReference>
<keyword evidence="2" id="KW-0479">Metal-binding</keyword>
<reference evidence="9" key="2">
    <citation type="submission" date="2025-09" db="UniProtKB">
        <authorList>
            <consortium name="Ensembl"/>
        </authorList>
    </citation>
    <scope>IDENTIFICATION</scope>
</reference>
<evidence type="ECO:0000256" key="2">
    <source>
        <dbReference type="ARBA" id="ARBA00022723"/>
    </source>
</evidence>
<evidence type="ECO:0000256" key="3">
    <source>
        <dbReference type="ARBA" id="ARBA00022771"/>
    </source>
</evidence>
<dbReference type="GO" id="GO:0003677">
    <property type="term" value="F:DNA binding"/>
    <property type="evidence" value="ECO:0007669"/>
    <property type="project" value="UniProtKB-UniRule"/>
</dbReference>
<evidence type="ECO:0000259" key="8">
    <source>
        <dbReference type="PROSITE" id="PS50950"/>
    </source>
</evidence>
<comment type="cofactor">
    <cofactor evidence="1">
        <name>a divalent metal cation</name>
        <dbReference type="ChEBI" id="CHEBI:60240"/>
    </cofactor>
</comment>
<keyword evidence="10" id="KW-1185">Reference proteome</keyword>
<dbReference type="GeneTree" id="ENSGT00940000164249"/>